<dbReference type="PANTHER" id="PTHR24114">
    <property type="entry name" value="LEUCINE RICH REPEAT FAMILY PROTEIN"/>
    <property type="match status" value="1"/>
</dbReference>
<dbReference type="InterPro" id="IPR001611">
    <property type="entry name" value="Leu-rich_rpt"/>
</dbReference>
<dbReference type="PANTHER" id="PTHR24114:SF2">
    <property type="entry name" value="F-BOX DOMAIN-CONTAINING PROTEIN-RELATED"/>
    <property type="match status" value="1"/>
</dbReference>
<dbReference type="EMBL" id="WJEC01000295">
    <property type="protein sequence ID" value="KAF7484073.1"/>
    <property type="molecule type" value="Genomic_DNA"/>
</dbReference>
<dbReference type="Pfam" id="PF13516">
    <property type="entry name" value="LRR_6"/>
    <property type="match status" value="2"/>
</dbReference>
<dbReference type="Proteomes" id="UP000662637">
    <property type="component" value="Unassembled WGS sequence"/>
</dbReference>
<dbReference type="InterPro" id="IPR052394">
    <property type="entry name" value="LRR-containing"/>
</dbReference>
<comment type="caution">
    <text evidence="1">The sequence shown here is derived from an EMBL/GenBank/DDBJ whole genome shotgun (WGS) entry which is preliminary data.</text>
</comment>
<sequence length="195" mass="20711">MLVLSLCHQGNVTLMKLDVSMNGFGNEGALALGEVLRLNNHLTHLDVSGNDIGNEGVSRLSRGLESNEGLQVLKVVCPNLGMAGRGVCVCLSVGIRVSLRQPGLWEHKPDFWPLYQPLRLLASSWRPLVASCPRASSPAPVCLLVPSAFLPPQGLGRPLHSLKLLENPPVGGGLLPAPCRLLPAELAALSNDTLV</sequence>
<evidence type="ECO:0000313" key="1">
    <source>
        <dbReference type="EMBL" id="KAF7484073.1"/>
    </source>
</evidence>
<evidence type="ECO:0000313" key="2">
    <source>
        <dbReference type="Proteomes" id="UP000662637"/>
    </source>
</evidence>
<dbReference type="AlphaFoldDB" id="A0A834QXT2"/>
<organism evidence="1 2">
    <name type="scientific">Marmota monax</name>
    <name type="common">Woodchuck</name>
    <dbReference type="NCBI Taxonomy" id="9995"/>
    <lineage>
        <taxon>Eukaryota</taxon>
        <taxon>Metazoa</taxon>
        <taxon>Chordata</taxon>
        <taxon>Craniata</taxon>
        <taxon>Vertebrata</taxon>
        <taxon>Euteleostomi</taxon>
        <taxon>Mammalia</taxon>
        <taxon>Eutheria</taxon>
        <taxon>Euarchontoglires</taxon>
        <taxon>Glires</taxon>
        <taxon>Rodentia</taxon>
        <taxon>Sciuromorpha</taxon>
        <taxon>Sciuridae</taxon>
        <taxon>Xerinae</taxon>
        <taxon>Marmotini</taxon>
        <taxon>Marmota</taxon>
    </lineage>
</organism>
<proteinExistence type="predicted"/>
<dbReference type="SMART" id="SM00368">
    <property type="entry name" value="LRR_RI"/>
    <property type="match status" value="2"/>
</dbReference>
<reference evidence="1" key="1">
    <citation type="submission" date="2020-08" db="EMBL/GenBank/DDBJ databases">
        <authorList>
            <person name="Shumante A."/>
            <person name="Zimin A.V."/>
            <person name="Puiu D."/>
            <person name="Salzberg S.L."/>
        </authorList>
    </citation>
    <scope>NUCLEOTIDE SEQUENCE</scope>
    <source>
        <strain evidence="1">WC2-LM</strain>
        <tissue evidence="1">Liver</tissue>
    </source>
</reference>
<dbReference type="Gene3D" id="3.80.10.10">
    <property type="entry name" value="Ribonuclease Inhibitor"/>
    <property type="match status" value="1"/>
</dbReference>
<protein>
    <submittedName>
        <fullName evidence="1">Uncharacterized protein</fullName>
    </submittedName>
</protein>
<accession>A0A834QXT2</accession>
<gene>
    <name evidence="1" type="ORF">GHT09_004466</name>
</gene>
<dbReference type="SUPFAM" id="SSF52047">
    <property type="entry name" value="RNI-like"/>
    <property type="match status" value="1"/>
</dbReference>
<dbReference type="InterPro" id="IPR032675">
    <property type="entry name" value="LRR_dom_sf"/>
</dbReference>
<name>A0A834QXT2_MARMO</name>